<evidence type="ECO:0000256" key="1">
    <source>
        <dbReference type="SAM" id="Phobius"/>
    </source>
</evidence>
<organism evidence="2 3">
    <name type="scientific">Pilibacter termitis</name>
    <dbReference type="NCBI Taxonomy" id="263852"/>
    <lineage>
        <taxon>Bacteria</taxon>
        <taxon>Bacillati</taxon>
        <taxon>Bacillota</taxon>
        <taxon>Bacilli</taxon>
        <taxon>Lactobacillales</taxon>
        <taxon>Enterococcaceae</taxon>
        <taxon>Pilibacter</taxon>
    </lineage>
</organism>
<keyword evidence="1" id="KW-0472">Membrane</keyword>
<keyword evidence="1" id="KW-0812">Transmembrane</keyword>
<feature type="transmembrane region" description="Helical" evidence="1">
    <location>
        <begin position="33"/>
        <end position="50"/>
    </location>
</feature>
<keyword evidence="1" id="KW-1133">Transmembrane helix</keyword>
<proteinExistence type="predicted"/>
<evidence type="ECO:0000313" key="2">
    <source>
        <dbReference type="EMBL" id="SJZ59061.1"/>
    </source>
</evidence>
<protein>
    <submittedName>
        <fullName evidence="2">Uncharacterized protein</fullName>
    </submittedName>
</protein>
<dbReference type="AlphaFoldDB" id="A0A1T4LWP5"/>
<sequence length="53" mass="6434">MIDYIVITIIFLFSQIFYSFPKEKQKKKELRILRVLVIALYLAYSLYRLFLNG</sequence>
<keyword evidence="3" id="KW-1185">Reference proteome</keyword>
<name>A0A1T4LWP5_9ENTE</name>
<reference evidence="2 3" key="1">
    <citation type="submission" date="2017-02" db="EMBL/GenBank/DDBJ databases">
        <authorList>
            <person name="Peterson S.W."/>
        </authorList>
    </citation>
    <scope>NUCLEOTIDE SEQUENCE [LARGE SCALE GENOMIC DNA]</scope>
    <source>
        <strain evidence="2 3">ATCC BAA-1030</strain>
    </source>
</reference>
<gene>
    <name evidence="2" type="ORF">SAMN02745116_00837</name>
</gene>
<feature type="transmembrane region" description="Helical" evidence="1">
    <location>
        <begin position="6"/>
        <end position="21"/>
    </location>
</feature>
<dbReference type="EMBL" id="FUXI01000007">
    <property type="protein sequence ID" value="SJZ59061.1"/>
    <property type="molecule type" value="Genomic_DNA"/>
</dbReference>
<dbReference type="Proteomes" id="UP000190328">
    <property type="component" value="Unassembled WGS sequence"/>
</dbReference>
<accession>A0A1T4LWP5</accession>
<evidence type="ECO:0000313" key="3">
    <source>
        <dbReference type="Proteomes" id="UP000190328"/>
    </source>
</evidence>